<protein>
    <submittedName>
        <fullName evidence="1">Uncharacterized protein</fullName>
    </submittedName>
</protein>
<organism evidence="1 2">
    <name type="scientific">Chitiniphilus shinanonensis</name>
    <dbReference type="NCBI Taxonomy" id="553088"/>
    <lineage>
        <taxon>Bacteria</taxon>
        <taxon>Pseudomonadati</taxon>
        <taxon>Pseudomonadota</taxon>
        <taxon>Betaproteobacteria</taxon>
        <taxon>Neisseriales</taxon>
        <taxon>Chitinibacteraceae</taxon>
        <taxon>Chitiniphilus</taxon>
    </lineage>
</organism>
<dbReference type="EMBL" id="BSOZ01000044">
    <property type="protein sequence ID" value="GLS05365.1"/>
    <property type="molecule type" value="Genomic_DNA"/>
</dbReference>
<comment type="caution">
    <text evidence="1">The sequence shown here is derived from an EMBL/GenBank/DDBJ whole genome shotgun (WGS) entry which is preliminary data.</text>
</comment>
<accession>A0ABQ6BTN3</accession>
<gene>
    <name evidence="1" type="ORF">GCM10007860_25170</name>
</gene>
<evidence type="ECO:0000313" key="2">
    <source>
        <dbReference type="Proteomes" id="UP001156836"/>
    </source>
</evidence>
<dbReference type="Proteomes" id="UP001156836">
    <property type="component" value="Unassembled WGS sequence"/>
</dbReference>
<keyword evidence="2" id="KW-1185">Reference proteome</keyword>
<dbReference type="RefSeq" id="WP_157236238.1">
    <property type="nucleotide sequence ID" value="NZ_BSOZ01000044.1"/>
</dbReference>
<evidence type="ECO:0000313" key="1">
    <source>
        <dbReference type="EMBL" id="GLS05365.1"/>
    </source>
</evidence>
<proteinExistence type="predicted"/>
<sequence length="189" mass="20412">MPCVYVALLLFLFFSTVSHSKEIEISGVAVIDLDDPAGWVLEKDSTGQGCIVLARKEEANKVPTMRICAQEKGGTLAAKEFGFYFEDARWKVGGAFGTYDVQLVDLADKLILKSVVDCGVEQDGIHHAAAGYCFRAMVFGERASVSIEASSVGQAMTAVERIVPRIRPKLPLSKISRDEIVKGIGAAVD</sequence>
<reference evidence="2" key="1">
    <citation type="journal article" date="2019" name="Int. J. Syst. Evol. Microbiol.">
        <title>The Global Catalogue of Microorganisms (GCM) 10K type strain sequencing project: providing services to taxonomists for standard genome sequencing and annotation.</title>
        <authorList>
            <consortium name="The Broad Institute Genomics Platform"/>
            <consortium name="The Broad Institute Genome Sequencing Center for Infectious Disease"/>
            <person name="Wu L."/>
            <person name="Ma J."/>
        </authorList>
    </citation>
    <scope>NUCLEOTIDE SEQUENCE [LARGE SCALE GENOMIC DNA]</scope>
    <source>
        <strain evidence="2">NBRC 104970</strain>
    </source>
</reference>
<name>A0ABQ6BTN3_9NEIS</name>